<dbReference type="GO" id="GO:0003700">
    <property type="term" value="F:DNA-binding transcription factor activity"/>
    <property type="evidence" value="ECO:0007669"/>
    <property type="project" value="InterPro"/>
</dbReference>
<evidence type="ECO:0000313" key="6">
    <source>
        <dbReference type="Proteomes" id="UP000191056"/>
    </source>
</evidence>
<protein>
    <submittedName>
        <fullName evidence="5">Transcriptional regulator SlyA</fullName>
    </submittedName>
</protein>
<accession>A0A1V4IYF8</accession>
<dbReference type="RefSeq" id="WP_079438553.1">
    <property type="nucleotide sequence ID" value="NZ_MZGT01000010.1"/>
</dbReference>
<gene>
    <name evidence="5" type="primary">slyA_4</name>
    <name evidence="5" type="ORF">CLCHR_09640</name>
</gene>
<dbReference type="Proteomes" id="UP000191056">
    <property type="component" value="Unassembled WGS sequence"/>
</dbReference>
<dbReference type="InterPro" id="IPR023187">
    <property type="entry name" value="Tscrpt_reg_MarR-type_CS"/>
</dbReference>
<comment type="caution">
    <text evidence="5">The sequence shown here is derived from an EMBL/GenBank/DDBJ whole genome shotgun (WGS) entry which is preliminary data.</text>
</comment>
<dbReference type="InterPro" id="IPR036388">
    <property type="entry name" value="WH-like_DNA-bd_sf"/>
</dbReference>
<keyword evidence="6" id="KW-1185">Reference proteome</keyword>
<feature type="domain" description="HTH marR-type" evidence="4">
    <location>
        <begin position="1"/>
        <end position="136"/>
    </location>
</feature>
<dbReference type="PROSITE" id="PS50995">
    <property type="entry name" value="HTH_MARR_2"/>
    <property type="match status" value="1"/>
</dbReference>
<evidence type="ECO:0000256" key="1">
    <source>
        <dbReference type="ARBA" id="ARBA00023015"/>
    </source>
</evidence>
<keyword evidence="2" id="KW-0238">DNA-binding</keyword>
<dbReference type="PANTHER" id="PTHR42756">
    <property type="entry name" value="TRANSCRIPTIONAL REGULATOR, MARR"/>
    <property type="match status" value="1"/>
</dbReference>
<dbReference type="STRING" id="225345.CLCHR_09640"/>
<dbReference type="Gene3D" id="1.10.10.10">
    <property type="entry name" value="Winged helix-like DNA-binding domain superfamily/Winged helix DNA-binding domain"/>
    <property type="match status" value="1"/>
</dbReference>
<organism evidence="5 6">
    <name type="scientific">Clostridium chromiireducens</name>
    <dbReference type="NCBI Taxonomy" id="225345"/>
    <lineage>
        <taxon>Bacteria</taxon>
        <taxon>Bacillati</taxon>
        <taxon>Bacillota</taxon>
        <taxon>Clostridia</taxon>
        <taxon>Eubacteriales</taxon>
        <taxon>Clostridiaceae</taxon>
        <taxon>Clostridium</taxon>
    </lineage>
</organism>
<evidence type="ECO:0000256" key="2">
    <source>
        <dbReference type="ARBA" id="ARBA00023125"/>
    </source>
</evidence>
<dbReference type="SUPFAM" id="SSF46785">
    <property type="entry name" value="Winged helix' DNA-binding domain"/>
    <property type="match status" value="1"/>
</dbReference>
<proteinExistence type="predicted"/>
<keyword evidence="3" id="KW-0804">Transcription</keyword>
<dbReference type="AlphaFoldDB" id="A0A1V4IYF8"/>
<reference evidence="5 6" key="1">
    <citation type="submission" date="2017-03" db="EMBL/GenBank/DDBJ databases">
        <title>Genome sequence of Clostridium chromiireducens DSM 23318.</title>
        <authorList>
            <person name="Poehlein A."/>
            <person name="Daniel R."/>
        </authorList>
    </citation>
    <scope>NUCLEOTIDE SEQUENCE [LARGE SCALE GENOMIC DNA]</scope>
    <source>
        <strain evidence="5 6">DSM 23318</strain>
    </source>
</reference>
<dbReference type="PROSITE" id="PS01117">
    <property type="entry name" value="HTH_MARR_1"/>
    <property type="match status" value="1"/>
</dbReference>
<dbReference type="GO" id="GO:0003677">
    <property type="term" value="F:DNA binding"/>
    <property type="evidence" value="ECO:0007669"/>
    <property type="project" value="UniProtKB-KW"/>
</dbReference>
<evidence type="ECO:0000259" key="4">
    <source>
        <dbReference type="PROSITE" id="PS50995"/>
    </source>
</evidence>
<evidence type="ECO:0000313" key="5">
    <source>
        <dbReference type="EMBL" id="OPJ64939.1"/>
    </source>
</evidence>
<dbReference type="InterPro" id="IPR036390">
    <property type="entry name" value="WH_DNA-bd_sf"/>
</dbReference>
<dbReference type="PANTHER" id="PTHR42756:SF2">
    <property type="entry name" value="MARR FAMILY REGULATORY PROTEIN"/>
    <property type="match status" value="1"/>
</dbReference>
<dbReference type="InterPro" id="IPR000835">
    <property type="entry name" value="HTH_MarR-typ"/>
</dbReference>
<dbReference type="PRINTS" id="PR00598">
    <property type="entry name" value="HTHMARR"/>
</dbReference>
<dbReference type="OrthoDB" id="6462103at2"/>
<evidence type="ECO:0000256" key="3">
    <source>
        <dbReference type="ARBA" id="ARBA00023163"/>
    </source>
</evidence>
<keyword evidence="1" id="KW-0805">Transcription regulation</keyword>
<dbReference type="EMBL" id="MZGT01000010">
    <property type="protein sequence ID" value="OPJ64939.1"/>
    <property type="molecule type" value="Genomic_DNA"/>
</dbReference>
<dbReference type="Pfam" id="PF01047">
    <property type="entry name" value="MarR"/>
    <property type="match status" value="1"/>
</dbReference>
<name>A0A1V4IYF8_9CLOT</name>
<sequence>MEGYQHIGKYIGEIHRSSCMYFSKRFSKFEIGSGQYLFLLNLYKNPGITQEELTEKVKLDKATTARAIKKLEDKGYVRRIKKESDRRAYMLELTEKAEQIKEEVFLIMEEWEDKIRSCFTNEESEELMKLLNKLSKSSLISKGELYE</sequence>
<dbReference type="SMART" id="SM00347">
    <property type="entry name" value="HTH_MARR"/>
    <property type="match status" value="1"/>
</dbReference>